<name>A0ABU6X197_9FABA</name>
<proteinExistence type="predicted"/>
<sequence>MAKRDALKMKNPTMRVPPSKRNSDSESESYKPSPDSKATESDLAADAEQEHDSEAEQEADHGAHDEPPPQREIRSKWKNDRPVVGSNEPVDVTQQSVVGPRTSLPDSTRLIDLIGKSKKRKSQRIISKSKKQKLSQINEGDEAISSPSDTRMFDSFDTVSLGRDDSANIIVEGLVAVPSQPPQNEKEDLQPGHDHETRNDEQPKHDHHETIDDAGMEVPHVMEDNVQEEEQPEPLAVIMPINPEDQTRMATQDLGEHTEPEPEPINMEM</sequence>
<comment type="caution">
    <text evidence="2">The sequence shown here is derived from an EMBL/GenBank/DDBJ whole genome shotgun (WGS) entry which is preliminary data.</text>
</comment>
<feature type="compositionally biased region" description="Basic residues" evidence="1">
    <location>
        <begin position="116"/>
        <end position="133"/>
    </location>
</feature>
<evidence type="ECO:0000313" key="3">
    <source>
        <dbReference type="Proteomes" id="UP001341840"/>
    </source>
</evidence>
<reference evidence="2 3" key="1">
    <citation type="journal article" date="2023" name="Plants (Basel)">
        <title>Bridging the Gap: Combining Genomics and Transcriptomics Approaches to Understand Stylosanthes scabra, an Orphan Legume from the Brazilian Caatinga.</title>
        <authorList>
            <person name="Ferreira-Neto J.R.C."/>
            <person name="da Silva M.D."/>
            <person name="Binneck E."/>
            <person name="de Melo N.F."/>
            <person name="da Silva R.H."/>
            <person name="de Melo A.L.T.M."/>
            <person name="Pandolfi V."/>
            <person name="Bustamante F.O."/>
            <person name="Brasileiro-Vidal A.C."/>
            <person name="Benko-Iseppon A.M."/>
        </authorList>
    </citation>
    <scope>NUCLEOTIDE SEQUENCE [LARGE SCALE GENOMIC DNA]</scope>
    <source>
        <tissue evidence="2">Leaves</tissue>
    </source>
</reference>
<evidence type="ECO:0000256" key="1">
    <source>
        <dbReference type="SAM" id="MobiDB-lite"/>
    </source>
</evidence>
<gene>
    <name evidence="2" type="ORF">PIB30_004987</name>
</gene>
<feature type="compositionally biased region" description="Basic and acidic residues" evidence="1">
    <location>
        <begin position="48"/>
        <end position="81"/>
    </location>
</feature>
<feature type="compositionally biased region" description="Basic and acidic residues" evidence="1">
    <location>
        <begin position="184"/>
        <end position="211"/>
    </location>
</feature>
<feature type="region of interest" description="Disordered" evidence="1">
    <location>
        <begin position="1"/>
        <end position="156"/>
    </location>
</feature>
<dbReference type="EMBL" id="JASCZI010211458">
    <property type="protein sequence ID" value="MED6191910.1"/>
    <property type="molecule type" value="Genomic_DNA"/>
</dbReference>
<dbReference type="Proteomes" id="UP001341840">
    <property type="component" value="Unassembled WGS sequence"/>
</dbReference>
<protein>
    <submittedName>
        <fullName evidence="2">Uncharacterized protein</fullName>
    </submittedName>
</protein>
<accession>A0ABU6X197</accession>
<keyword evidence="3" id="KW-1185">Reference proteome</keyword>
<feature type="region of interest" description="Disordered" evidence="1">
    <location>
        <begin position="175"/>
        <end position="217"/>
    </location>
</feature>
<evidence type="ECO:0000313" key="2">
    <source>
        <dbReference type="EMBL" id="MED6191910.1"/>
    </source>
</evidence>
<organism evidence="2 3">
    <name type="scientific">Stylosanthes scabra</name>
    <dbReference type="NCBI Taxonomy" id="79078"/>
    <lineage>
        <taxon>Eukaryota</taxon>
        <taxon>Viridiplantae</taxon>
        <taxon>Streptophyta</taxon>
        <taxon>Embryophyta</taxon>
        <taxon>Tracheophyta</taxon>
        <taxon>Spermatophyta</taxon>
        <taxon>Magnoliopsida</taxon>
        <taxon>eudicotyledons</taxon>
        <taxon>Gunneridae</taxon>
        <taxon>Pentapetalae</taxon>
        <taxon>rosids</taxon>
        <taxon>fabids</taxon>
        <taxon>Fabales</taxon>
        <taxon>Fabaceae</taxon>
        <taxon>Papilionoideae</taxon>
        <taxon>50 kb inversion clade</taxon>
        <taxon>dalbergioids sensu lato</taxon>
        <taxon>Dalbergieae</taxon>
        <taxon>Pterocarpus clade</taxon>
        <taxon>Stylosanthes</taxon>
    </lineage>
</organism>